<dbReference type="Gene3D" id="3.40.1260.10">
    <property type="entry name" value="DsrEFH-like"/>
    <property type="match status" value="1"/>
</dbReference>
<dbReference type="PANTHER" id="PTHR37526:SF1">
    <property type="entry name" value="PROTEIN TUSB"/>
    <property type="match status" value="1"/>
</dbReference>
<dbReference type="InterPro" id="IPR007215">
    <property type="entry name" value="Sulphur_relay_TusB/DsrH"/>
</dbReference>
<reference evidence="1 2" key="1">
    <citation type="submission" date="2019-03" db="EMBL/GenBank/DDBJ databases">
        <title>Nitrincola sp. nov. isolated from an Indian soda lake.</title>
        <authorList>
            <person name="Joshi A."/>
            <person name="Thite S.V."/>
            <person name="Joseph N."/>
            <person name="Dhotre D."/>
            <person name="Moorthy M."/>
            <person name="Shouche Y.S."/>
        </authorList>
    </citation>
    <scope>NUCLEOTIDE SEQUENCE [LARGE SCALE GENOMIC DNA]</scope>
    <source>
        <strain evidence="1 2">MEB193</strain>
    </source>
</reference>
<name>A0A5A9W5S7_9GAMM</name>
<gene>
    <name evidence="1" type="primary">dsrH</name>
    <name evidence="1" type="ORF">E1H14_05565</name>
</gene>
<dbReference type="RefSeq" id="WP_149390455.1">
    <property type="nucleotide sequence ID" value="NZ_SMRS01000003.1"/>
</dbReference>
<keyword evidence="1" id="KW-0808">Transferase</keyword>
<dbReference type="GO" id="GO:1990228">
    <property type="term" value="C:sulfurtransferase complex"/>
    <property type="evidence" value="ECO:0007669"/>
    <property type="project" value="TreeGrafter"/>
</dbReference>
<dbReference type="Proteomes" id="UP000325302">
    <property type="component" value="Unassembled WGS sequence"/>
</dbReference>
<dbReference type="OrthoDB" id="9795117at2"/>
<dbReference type="NCBIfam" id="TIGR03011">
    <property type="entry name" value="sulf_tusB_dsrH"/>
    <property type="match status" value="1"/>
</dbReference>
<dbReference type="Pfam" id="PF04077">
    <property type="entry name" value="DsrH"/>
    <property type="match status" value="1"/>
</dbReference>
<keyword evidence="2" id="KW-1185">Reference proteome</keyword>
<dbReference type="GO" id="GO:0016740">
    <property type="term" value="F:transferase activity"/>
    <property type="evidence" value="ECO:0007669"/>
    <property type="project" value="UniProtKB-KW"/>
</dbReference>
<dbReference type="EMBL" id="SMRS01000003">
    <property type="protein sequence ID" value="KAA0875448.1"/>
    <property type="molecule type" value="Genomic_DNA"/>
</dbReference>
<sequence>MTSSNSCSLHTFNTSPREQALMHTCCQAMAATDALLLLENGVYWLRPQAFEKIRHLKVYALIPDLQARGLQAPDSVIPIDDAGFVALCVEYNKVVSWF</sequence>
<proteinExistence type="predicted"/>
<dbReference type="InterPro" id="IPR027396">
    <property type="entry name" value="DsrEFH-like"/>
</dbReference>
<evidence type="ECO:0000313" key="1">
    <source>
        <dbReference type="EMBL" id="KAA0875448.1"/>
    </source>
</evidence>
<dbReference type="AlphaFoldDB" id="A0A5A9W5S7"/>
<dbReference type="PANTHER" id="PTHR37526">
    <property type="entry name" value="PROTEIN TUSB"/>
    <property type="match status" value="1"/>
</dbReference>
<dbReference type="GO" id="GO:0002143">
    <property type="term" value="P:tRNA wobble position uridine thiolation"/>
    <property type="evidence" value="ECO:0007669"/>
    <property type="project" value="InterPro"/>
</dbReference>
<protein>
    <submittedName>
        <fullName evidence="1">Sulfurtransferase complex subunit TusB</fullName>
    </submittedName>
</protein>
<evidence type="ECO:0000313" key="2">
    <source>
        <dbReference type="Proteomes" id="UP000325302"/>
    </source>
</evidence>
<organism evidence="1 2">
    <name type="scientific">Nitrincola tapanii</name>
    <dbReference type="NCBI Taxonomy" id="1708751"/>
    <lineage>
        <taxon>Bacteria</taxon>
        <taxon>Pseudomonadati</taxon>
        <taxon>Pseudomonadota</taxon>
        <taxon>Gammaproteobacteria</taxon>
        <taxon>Oceanospirillales</taxon>
        <taxon>Oceanospirillaceae</taxon>
        <taxon>Nitrincola</taxon>
    </lineage>
</organism>
<dbReference type="SUPFAM" id="SSF75169">
    <property type="entry name" value="DsrEFH-like"/>
    <property type="match status" value="1"/>
</dbReference>
<comment type="caution">
    <text evidence="1">The sequence shown here is derived from an EMBL/GenBank/DDBJ whole genome shotgun (WGS) entry which is preliminary data.</text>
</comment>
<accession>A0A5A9W5S7</accession>